<evidence type="ECO:0000259" key="2">
    <source>
        <dbReference type="Pfam" id="PF01926"/>
    </source>
</evidence>
<evidence type="ECO:0000256" key="1">
    <source>
        <dbReference type="SAM" id="MobiDB-lite"/>
    </source>
</evidence>
<organism evidence="3 4">
    <name type="scientific">Polarella glacialis</name>
    <name type="common">Dinoflagellate</name>
    <dbReference type="NCBI Taxonomy" id="89957"/>
    <lineage>
        <taxon>Eukaryota</taxon>
        <taxon>Sar</taxon>
        <taxon>Alveolata</taxon>
        <taxon>Dinophyceae</taxon>
        <taxon>Suessiales</taxon>
        <taxon>Suessiaceae</taxon>
        <taxon>Polarella</taxon>
    </lineage>
</organism>
<dbReference type="EMBL" id="CAJNNV010027224">
    <property type="protein sequence ID" value="CAE8619784.1"/>
    <property type="molecule type" value="Genomic_DNA"/>
</dbReference>
<sequence>MEAYPVEPLEDETALQTALLQSVESIHSFLAKEALCSHQDRWQGRSEELSGLEKEDLPRQAEVRRRSCAEEVFQQLHTSLERVRQAGLLERFLASDWCRASAWPVLVFLLDAVLGFRGGLRKAAIADLKAVLRIPSWSQEFASSDSLRTRQKQLTQECRYLLLSEGQQQQQRQQQQQEEGSVRPATDEPSGDFEDDSLRSPLDGAWFRIEEDHRTMVEAKVKEGQQRFFETVRQSGARIVILGNAGSGKSSCINSAFHGNLARTGAGTSVTTHITHYEASDECPIHIYDTKGFEALGNNAEVIDQLKQLVRERQEASMHADIDDPAVVKERIHAGDTRTRLFGVEPGQGTWNATTRAMSFGRAGHHPKGEYAPPRQTVASHETLAAEAAWPQSVMGGFVIPFQGSEQGTRPENLLPAERTRRTGSLGRNIVGNCTVKDEGRFVYYGAHGSTHYGNNSGTRTTGAYKLARP</sequence>
<reference evidence="3" key="1">
    <citation type="submission" date="2021-02" db="EMBL/GenBank/DDBJ databases">
        <authorList>
            <person name="Dougan E. K."/>
            <person name="Rhodes N."/>
            <person name="Thang M."/>
            <person name="Chan C."/>
        </authorList>
    </citation>
    <scope>NUCLEOTIDE SEQUENCE</scope>
</reference>
<evidence type="ECO:0000313" key="3">
    <source>
        <dbReference type="EMBL" id="CAE8619784.1"/>
    </source>
</evidence>
<feature type="region of interest" description="Disordered" evidence="1">
    <location>
        <begin position="169"/>
        <end position="200"/>
    </location>
</feature>
<dbReference type="InterPro" id="IPR027417">
    <property type="entry name" value="P-loop_NTPase"/>
</dbReference>
<dbReference type="GO" id="GO:0005525">
    <property type="term" value="F:GTP binding"/>
    <property type="evidence" value="ECO:0007669"/>
    <property type="project" value="InterPro"/>
</dbReference>
<dbReference type="Pfam" id="PF01926">
    <property type="entry name" value="MMR_HSR1"/>
    <property type="match status" value="1"/>
</dbReference>
<dbReference type="CDD" id="cd00882">
    <property type="entry name" value="Ras_like_GTPase"/>
    <property type="match status" value="1"/>
</dbReference>
<dbReference type="Proteomes" id="UP000654075">
    <property type="component" value="Unassembled WGS sequence"/>
</dbReference>
<feature type="domain" description="G" evidence="2">
    <location>
        <begin position="238"/>
        <end position="308"/>
    </location>
</feature>
<accession>A0A813GAR9</accession>
<protein>
    <recommendedName>
        <fullName evidence="2">G domain-containing protein</fullName>
    </recommendedName>
</protein>
<dbReference type="InterPro" id="IPR006073">
    <property type="entry name" value="GTP-bd"/>
</dbReference>
<dbReference type="Gene3D" id="3.40.50.300">
    <property type="entry name" value="P-loop containing nucleotide triphosphate hydrolases"/>
    <property type="match status" value="1"/>
</dbReference>
<evidence type="ECO:0000313" key="4">
    <source>
        <dbReference type="Proteomes" id="UP000654075"/>
    </source>
</evidence>
<dbReference type="AlphaFoldDB" id="A0A813GAR9"/>
<name>A0A813GAR9_POLGL</name>
<gene>
    <name evidence="3" type="ORF">PGLA1383_LOCUS37365</name>
</gene>
<keyword evidence="4" id="KW-1185">Reference proteome</keyword>
<dbReference type="SUPFAM" id="SSF52540">
    <property type="entry name" value="P-loop containing nucleoside triphosphate hydrolases"/>
    <property type="match status" value="1"/>
</dbReference>
<dbReference type="OrthoDB" id="417124at2759"/>
<proteinExistence type="predicted"/>
<comment type="caution">
    <text evidence="3">The sequence shown here is derived from an EMBL/GenBank/DDBJ whole genome shotgun (WGS) entry which is preliminary data.</text>
</comment>